<dbReference type="Gene3D" id="1.20.1330.10">
    <property type="entry name" value="f41 fragment of flagellin, N-terminal domain"/>
    <property type="match status" value="1"/>
</dbReference>
<dbReference type="GO" id="GO:0005198">
    <property type="term" value="F:structural molecule activity"/>
    <property type="evidence" value="ECO:0007669"/>
    <property type="project" value="InterPro"/>
</dbReference>
<name>A0A382NWW0_9ZZZZ</name>
<reference evidence="4" key="1">
    <citation type="submission" date="2018-05" db="EMBL/GenBank/DDBJ databases">
        <authorList>
            <person name="Lanie J.A."/>
            <person name="Ng W.-L."/>
            <person name="Kazmierczak K.M."/>
            <person name="Andrzejewski T.M."/>
            <person name="Davidsen T.M."/>
            <person name="Wayne K.J."/>
            <person name="Tettelin H."/>
            <person name="Glass J.I."/>
            <person name="Rusch D."/>
            <person name="Podicherti R."/>
            <person name="Tsui H.-C.T."/>
            <person name="Winkler M.E."/>
        </authorList>
    </citation>
    <scope>NUCLEOTIDE SEQUENCE</scope>
</reference>
<dbReference type="SUPFAM" id="SSF64518">
    <property type="entry name" value="Phase 1 flagellin"/>
    <property type="match status" value="1"/>
</dbReference>
<evidence type="ECO:0000259" key="2">
    <source>
        <dbReference type="Pfam" id="PF00669"/>
    </source>
</evidence>
<dbReference type="Pfam" id="PF00669">
    <property type="entry name" value="Flagellin_N"/>
    <property type="match status" value="1"/>
</dbReference>
<dbReference type="Pfam" id="PF00700">
    <property type="entry name" value="Flagellin_C"/>
    <property type="match status" value="1"/>
</dbReference>
<keyword evidence="1" id="KW-0975">Bacterial flagellum</keyword>
<dbReference type="PANTHER" id="PTHR42792">
    <property type="entry name" value="FLAGELLIN"/>
    <property type="match status" value="1"/>
</dbReference>
<feature type="domain" description="Flagellin N-terminal" evidence="2">
    <location>
        <begin position="3"/>
        <end position="138"/>
    </location>
</feature>
<dbReference type="Gene3D" id="6.10.10.10">
    <property type="entry name" value="Flagellar export chaperone, C-terminal domain"/>
    <property type="match status" value="1"/>
</dbReference>
<feature type="domain" description="Flagellin C-terminal" evidence="3">
    <location>
        <begin position="180"/>
        <end position="263"/>
    </location>
</feature>
<dbReference type="PANTHER" id="PTHR42792:SF2">
    <property type="entry name" value="FLAGELLIN"/>
    <property type="match status" value="1"/>
</dbReference>
<dbReference type="PRINTS" id="PR00207">
    <property type="entry name" value="FLAGELLIN"/>
</dbReference>
<evidence type="ECO:0000256" key="1">
    <source>
        <dbReference type="ARBA" id="ARBA00023143"/>
    </source>
</evidence>
<dbReference type="GO" id="GO:0009288">
    <property type="term" value="C:bacterial-type flagellum"/>
    <property type="evidence" value="ECO:0007669"/>
    <property type="project" value="InterPro"/>
</dbReference>
<evidence type="ECO:0000259" key="3">
    <source>
        <dbReference type="Pfam" id="PF00700"/>
    </source>
</evidence>
<protein>
    <recommendedName>
        <fullName evidence="5">Flagellin</fullName>
    </recommendedName>
</protein>
<dbReference type="EMBL" id="UINC01102430">
    <property type="protein sequence ID" value="SVC64051.1"/>
    <property type="molecule type" value="Genomic_DNA"/>
</dbReference>
<organism evidence="4">
    <name type="scientific">marine metagenome</name>
    <dbReference type="NCBI Taxonomy" id="408172"/>
    <lineage>
        <taxon>unclassified sequences</taxon>
        <taxon>metagenomes</taxon>
        <taxon>ecological metagenomes</taxon>
    </lineage>
</organism>
<gene>
    <name evidence="4" type="ORF">METZ01_LOCUS316905</name>
</gene>
<dbReference type="AlphaFoldDB" id="A0A382NWW0"/>
<dbReference type="InterPro" id="IPR001492">
    <property type="entry name" value="Flagellin"/>
</dbReference>
<accession>A0A382NWW0</accession>
<evidence type="ECO:0008006" key="5">
    <source>
        <dbReference type="Google" id="ProtNLM"/>
    </source>
</evidence>
<dbReference type="InterPro" id="IPR046358">
    <property type="entry name" value="Flagellin_C"/>
</dbReference>
<sequence length="264" mass="28047">MVINTNVSALRGTRMLAESTGRLNSALARLASGSKIVQPQDDAAGLAVSTKFDAQINRNKSVQNNLSSALSFSQTQDGFLQKVSKALDRMSELSTLALDTTKSTNDKANYNTEFTDLKAYISDIGTKDFNGVSLFNGSGLSVTKDSDVGTWSLNASALNGSDVTTVVGTFTATTANAVATLKTAIESVATHRAKVGANIQRLQFTQEQVGILNENLSASVSRIKDVDVAQESTQYARYNILVQSGTAMLAQANLLPQNALRLLS</sequence>
<evidence type="ECO:0000313" key="4">
    <source>
        <dbReference type="EMBL" id="SVC64051.1"/>
    </source>
</evidence>
<proteinExistence type="predicted"/>
<dbReference type="InterPro" id="IPR001029">
    <property type="entry name" value="Flagellin_N"/>
</dbReference>
<dbReference type="InterPro" id="IPR042187">
    <property type="entry name" value="Flagellin_C_sub2"/>
</dbReference>